<dbReference type="RefSeq" id="WP_145230261.1">
    <property type="nucleotide sequence ID" value="NZ_VIVQ01000004.1"/>
</dbReference>
<evidence type="ECO:0000313" key="1">
    <source>
        <dbReference type="EMBL" id="TWE07844.1"/>
    </source>
</evidence>
<evidence type="ECO:0000313" key="2">
    <source>
        <dbReference type="Proteomes" id="UP000318297"/>
    </source>
</evidence>
<reference evidence="1 2" key="1">
    <citation type="submission" date="2019-06" db="EMBL/GenBank/DDBJ databases">
        <title>Sequencing the genomes of 1000 actinobacteria strains.</title>
        <authorList>
            <person name="Klenk H.-P."/>
        </authorList>
    </citation>
    <scope>NUCLEOTIDE SEQUENCE [LARGE SCALE GENOMIC DNA]</scope>
    <source>
        <strain evidence="1 2">DSM 19560</strain>
    </source>
</reference>
<dbReference type="EMBL" id="VIVQ01000004">
    <property type="protein sequence ID" value="TWE07844.1"/>
    <property type="molecule type" value="Genomic_DNA"/>
</dbReference>
<dbReference type="AlphaFoldDB" id="A0A561DWW1"/>
<organism evidence="1 2">
    <name type="scientific">Rudaeicoccus suwonensis</name>
    <dbReference type="NCBI Taxonomy" id="657409"/>
    <lineage>
        <taxon>Bacteria</taxon>
        <taxon>Bacillati</taxon>
        <taxon>Actinomycetota</taxon>
        <taxon>Actinomycetes</taxon>
        <taxon>Micrococcales</taxon>
        <taxon>Dermacoccaceae</taxon>
        <taxon>Rudaeicoccus</taxon>
    </lineage>
</organism>
<keyword evidence="2" id="KW-1185">Reference proteome</keyword>
<comment type="caution">
    <text evidence="1">The sequence shown here is derived from an EMBL/GenBank/DDBJ whole genome shotgun (WGS) entry which is preliminary data.</text>
</comment>
<dbReference type="Proteomes" id="UP000318297">
    <property type="component" value="Unassembled WGS sequence"/>
</dbReference>
<dbReference type="OrthoDB" id="9906298at2"/>
<accession>A0A561DWW1</accession>
<sequence>MSDYSPLKEALLDLGLEDLIALPEIASTPEVSIVLDSARDAVEDIAAALVELLHEGRIRAWAALWSQEPRLLGDQAAERLLRDLRRYSFLSDPVEMERVYYVNVDNLRA</sequence>
<gene>
    <name evidence="1" type="ORF">BKA23_3211</name>
</gene>
<protein>
    <submittedName>
        <fullName evidence="1">Uncharacterized protein</fullName>
    </submittedName>
</protein>
<proteinExistence type="predicted"/>
<name>A0A561DWW1_9MICO</name>